<name>A0AAE1W927_9LAMI</name>
<keyword evidence="5" id="KW-0999">Mitochondrion inner membrane</keyword>
<keyword evidence="10" id="KW-0472">Membrane</keyword>
<comment type="subcellular location">
    <subcellularLocation>
        <location evidence="1">Mitochondrion inner membrane</location>
        <topology evidence="1">Multi-pass membrane protein</topology>
    </subcellularLocation>
</comment>
<comment type="caution">
    <text evidence="12">The sequence shown here is derived from an EMBL/GenBank/DDBJ whole genome shotgun (WGS) entry which is preliminary data.</text>
</comment>
<evidence type="ECO:0000256" key="2">
    <source>
        <dbReference type="ARBA" id="ARBA00008444"/>
    </source>
</evidence>
<dbReference type="PANTHER" id="PTHR10485">
    <property type="entry name" value="MITOCHONDRIAL IMPORT INNER MEMBRANE TRANSLOCASE SUBUNIT TIM-17"/>
    <property type="match status" value="1"/>
</dbReference>
<keyword evidence="9" id="KW-0496">Mitochondrion</keyword>
<keyword evidence="13" id="KW-1185">Reference proteome</keyword>
<feature type="region of interest" description="Disordered" evidence="11">
    <location>
        <begin position="148"/>
        <end position="196"/>
    </location>
</feature>
<sequence>MGTPETSREPCPDRILDDVGGAFGMGAVGGAAFHFLKGIYNSPKGERLVGGSQAVRMNAPRVGGSFAVWGGLFSTFDCTMVYIRQKEDPWNSIIAGAATGGFLQMRQGLGAASRSALFGGVLLALIEGAGIMLNKVMSAPQNFPPMEEPLPNVPGVPGYPMGQIPGQAPVNVESMGAGSSSSSSPQPSSSSSSSSWFGGFFGGEKKEDTSANDGSKTKVLESFDAPSHHHSSTNKSKGKYLLLMALDFCSDHCVGAAAKWHRIPTCKVLVFLWLLIYFASYRDLKAKKKIVKGITPQMLCLLCSGVLDLKSKRDVRSAHLSLSSVFWRTDFNNESGYSVKKLLALMN</sequence>
<keyword evidence="4" id="KW-0812">Transmembrane</keyword>
<dbReference type="GO" id="GO:0005744">
    <property type="term" value="C:TIM23 mitochondrial import inner membrane translocase complex"/>
    <property type="evidence" value="ECO:0007669"/>
    <property type="project" value="TreeGrafter"/>
</dbReference>
<dbReference type="Proteomes" id="UP001289374">
    <property type="component" value="Unassembled WGS sequence"/>
</dbReference>
<organism evidence="12 13">
    <name type="scientific">Sesamum angolense</name>
    <dbReference type="NCBI Taxonomy" id="2727404"/>
    <lineage>
        <taxon>Eukaryota</taxon>
        <taxon>Viridiplantae</taxon>
        <taxon>Streptophyta</taxon>
        <taxon>Embryophyta</taxon>
        <taxon>Tracheophyta</taxon>
        <taxon>Spermatophyta</taxon>
        <taxon>Magnoliopsida</taxon>
        <taxon>eudicotyledons</taxon>
        <taxon>Gunneridae</taxon>
        <taxon>Pentapetalae</taxon>
        <taxon>asterids</taxon>
        <taxon>lamiids</taxon>
        <taxon>Lamiales</taxon>
        <taxon>Pedaliaceae</taxon>
        <taxon>Sesamum</taxon>
    </lineage>
</organism>
<evidence type="ECO:0000256" key="5">
    <source>
        <dbReference type="ARBA" id="ARBA00022792"/>
    </source>
</evidence>
<evidence type="ECO:0000256" key="6">
    <source>
        <dbReference type="ARBA" id="ARBA00022927"/>
    </source>
</evidence>
<reference evidence="12" key="2">
    <citation type="journal article" date="2024" name="Plant">
        <title>Genomic evolution and insights into agronomic trait innovations of Sesamum species.</title>
        <authorList>
            <person name="Miao H."/>
            <person name="Wang L."/>
            <person name="Qu L."/>
            <person name="Liu H."/>
            <person name="Sun Y."/>
            <person name="Le M."/>
            <person name="Wang Q."/>
            <person name="Wei S."/>
            <person name="Zheng Y."/>
            <person name="Lin W."/>
            <person name="Duan Y."/>
            <person name="Cao H."/>
            <person name="Xiong S."/>
            <person name="Wang X."/>
            <person name="Wei L."/>
            <person name="Li C."/>
            <person name="Ma Q."/>
            <person name="Ju M."/>
            <person name="Zhao R."/>
            <person name="Li G."/>
            <person name="Mu C."/>
            <person name="Tian Q."/>
            <person name="Mei H."/>
            <person name="Zhang T."/>
            <person name="Gao T."/>
            <person name="Zhang H."/>
        </authorList>
    </citation>
    <scope>NUCLEOTIDE SEQUENCE</scope>
    <source>
        <strain evidence="12">K16</strain>
    </source>
</reference>
<keyword evidence="8" id="KW-0811">Translocation</keyword>
<evidence type="ECO:0000313" key="12">
    <source>
        <dbReference type="EMBL" id="KAK4388801.1"/>
    </source>
</evidence>
<evidence type="ECO:0000313" key="13">
    <source>
        <dbReference type="Proteomes" id="UP001289374"/>
    </source>
</evidence>
<keyword evidence="7" id="KW-1133">Transmembrane helix</keyword>
<dbReference type="GO" id="GO:0008320">
    <property type="term" value="F:protein transmembrane transporter activity"/>
    <property type="evidence" value="ECO:0007669"/>
    <property type="project" value="TreeGrafter"/>
</dbReference>
<reference evidence="12" key="1">
    <citation type="submission" date="2020-06" db="EMBL/GenBank/DDBJ databases">
        <authorList>
            <person name="Li T."/>
            <person name="Hu X."/>
            <person name="Zhang T."/>
            <person name="Song X."/>
            <person name="Zhang H."/>
            <person name="Dai N."/>
            <person name="Sheng W."/>
            <person name="Hou X."/>
            <person name="Wei L."/>
        </authorList>
    </citation>
    <scope>NUCLEOTIDE SEQUENCE</scope>
    <source>
        <strain evidence="12">K16</strain>
        <tissue evidence="12">Leaf</tissue>
    </source>
</reference>
<evidence type="ECO:0000256" key="4">
    <source>
        <dbReference type="ARBA" id="ARBA00022692"/>
    </source>
</evidence>
<dbReference type="GO" id="GO:0030150">
    <property type="term" value="P:protein import into mitochondrial matrix"/>
    <property type="evidence" value="ECO:0007669"/>
    <property type="project" value="TreeGrafter"/>
</dbReference>
<gene>
    <name evidence="12" type="ORF">Sango_2217100</name>
</gene>
<dbReference type="AlphaFoldDB" id="A0AAE1W927"/>
<evidence type="ECO:0000256" key="11">
    <source>
        <dbReference type="SAM" id="MobiDB-lite"/>
    </source>
</evidence>
<proteinExistence type="inferred from homology"/>
<evidence type="ECO:0000256" key="1">
    <source>
        <dbReference type="ARBA" id="ARBA00004448"/>
    </source>
</evidence>
<evidence type="ECO:0000256" key="3">
    <source>
        <dbReference type="ARBA" id="ARBA00022448"/>
    </source>
</evidence>
<evidence type="ECO:0000256" key="8">
    <source>
        <dbReference type="ARBA" id="ARBA00023010"/>
    </source>
</evidence>
<accession>A0AAE1W927</accession>
<comment type="similarity">
    <text evidence="2">Belongs to the Tim17/Tim22/Tim23 family.</text>
</comment>
<dbReference type="EMBL" id="JACGWL010000013">
    <property type="protein sequence ID" value="KAK4388801.1"/>
    <property type="molecule type" value="Genomic_DNA"/>
</dbReference>
<dbReference type="PANTHER" id="PTHR10485:SF0">
    <property type="entry name" value="AT05822P-RELATED"/>
    <property type="match status" value="1"/>
</dbReference>
<dbReference type="Pfam" id="PF02466">
    <property type="entry name" value="Tim17"/>
    <property type="match status" value="1"/>
</dbReference>
<feature type="compositionally biased region" description="Low complexity" evidence="11">
    <location>
        <begin position="179"/>
        <end position="196"/>
    </location>
</feature>
<evidence type="ECO:0000256" key="9">
    <source>
        <dbReference type="ARBA" id="ARBA00023128"/>
    </source>
</evidence>
<keyword evidence="6" id="KW-0653">Protein transport</keyword>
<protein>
    <submittedName>
        <fullName evidence="12">Mitochondrial import inner membrane translocase subunit TIM17-2</fullName>
    </submittedName>
</protein>
<evidence type="ECO:0000256" key="7">
    <source>
        <dbReference type="ARBA" id="ARBA00022989"/>
    </source>
</evidence>
<keyword evidence="3" id="KW-0813">Transport</keyword>
<evidence type="ECO:0000256" key="10">
    <source>
        <dbReference type="ARBA" id="ARBA00023136"/>
    </source>
</evidence>